<reference evidence="10" key="1">
    <citation type="submission" date="2025-08" db="UniProtKB">
        <authorList>
            <consortium name="RefSeq"/>
        </authorList>
    </citation>
    <scope>IDENTIFICATION</scope>
    <source>
        <tissue evidence="10">Thorax and Abdomen</tissue>
    </source>
</reference>
<name>A0ABM3FP76_NEOLC</name>
<dbReference type="EC" id="3.1.1.32" evidence="4"/>
<protein>
    <recommendedName>
        <fullName evidence="4">phospholipase A1</fullName>
        <ecNumber evidence="4">3.1.1.32</ecNumber>
    </recommendedName>
</protein>
<evidence type="ECO:0000256" key="5">
    <source>
        <dbReference type="ARBA" id="ARBA00022525"/>
    </source>
</evidence>
<keyword evidence="5" id="KW-0964">Secreted</keyword>
<dbReference type="Proteomes" id="UP000829291">
    <property type="component" value="Chromosome 3"/>
</dbReference>
<dbReference type="InterPro" id="IPR013818">
    <property type="entry name" value="Lipase"/>
</dbReference>
<comment type="similarity">
    <text evidence="3 7">Belongs to the AB hydrolase superfamily. Lipase family.</text>
</comment>
<keyword evidence="6" id="KW-0378">Hydrolase</keyword>
<evidence type="ECO:0000256" key="7">
    <source>
        <dbReference type="RuleBase" id="RU004262"/>
    </source>
</evidence>
<keyword evidence="9" id="KW-1185">Reference proteome</keyword>
<evidence type="ECO:0000313" key="9">
    <source>
        <dbReference type="Proteomes" id="UP000829291"/>
    </source>
</evidence>
<dbReference type="PANTHER" id="PTHR11610:SF173">
    <property type="entry name" value="LIPASE DOMAIN-CONTAINING PROTEIN-RELATED"/>
    <property type="match status" value="1"/>
</dbReference>
<proteinExistence type="inferred from homology"/>
<evidence type="ECO:0000256" key="2">
    <source>
        <dbReference type="ARBA" id="ARBA00004613"/>
    </source>
</evidence>
<accession>A0ABM3FP76</accession>
<sequence>MKMINDVAKMWHCMTTDEHITPNEQNILFRLYTRNNKDQSELLNLNTAEEVEALRSKVMRKKRGKPRPLSKDAIIQSEYFIVNADIKILIHGYSETISNTKMIDIKNVYLEKGEYNIIVVDWGVLANSTCYVHAARAVCKVGDMVGRLLDQLILSGVSLTSIHIIGFSLGAHVAGFAGKNVKLGIIERITGTQNSLP</sequence>
<evidence type="ECO:0000256" key="1">
    <source>
        <dbReference type="ARBA" id="ARBA00000111"/>
    </source>
</evidence>
<evidence type="ECO:0000259" key="8">
    <source>
        <dbReference type="Pfam" id="PF00151"/>
    </source>
</evidence>
<dbReference type="RefSeq" id="XP_046589812.1">
    <property type="nucleotide sequence ID" value="XM_046733856.1"/>
</dbReference>
<dbReference type="PANTHER" id="PTHR11610">
    <property type="entry name" value="LIPASE"/>
    <property type="match status" value="1"/>
</dbReference>
<organism evidence="9 10">
    <name type="scientific">Neodiprion lecontei</name>
    <name type="common">Redheaded pine sawfly</name>
    <dbReference type="NCBI Taxonomy" id="441921"/>
    <lineage>
        <taxon>Eukaryota</taxon>
        <taxon>Metazoa</taxon>
        <taxon>Ecdysozoa</taxon>
        <taxon>Arthropoda</taxon>
        <taxon>Hexapoda</taxon>
        <taxon>Insecta</taxon>
        <taxon>Pterygota</taxon>
        <taxon>Neoptera</taxon>
        <taxon>Endopterygota</taxon>
        <taxon>Hymenoptera</taxon>
        <taxon>Tenthredinoidea</taxon>
        <taxon>Diprionidae</taxon>
        <taxon>Diprioninae</taxon>
        <taxon>Neodiprion</taxon>
    </lineage>
</organism>
<evidence type="ECO:0000313" key="10">
    <source>
        <dbReference type="RefSeq" id="XP_046589812.1"/>
    </source>
</evidence>
<dbReference type="InterPro" id="IPR000734">
    <property type="entry name" value="TAG_lipase"/>
</dbReference>
<evidence type="ECO:0000256" key="6">
    <source>
        <dbReference type="ARBA" id="ARBA00022801"/>
    </source>
</evidence>
<feature type="domain" description="Lipase" evidence="8">
    <location>
        <begin position="72"/>
        <end position="191"/>
    </location>
</feature>
<comment type="subcellular location">
    <subcellularLocation>
        <location evidence="2">Secreted</location>
    </subcellularLocation>
</comment>
<dbReference type="Pfam" id="PF00151">
    <property type="entry name" value="Lipase"/>
    <property type="match status" value="1"/>
</dbReference>
<dbReference type="GeneID" id="124293337"/>
<dbReference type="Gene3D" id="3.40.50.1820">
    <property type="entry name" value="alpha/beta hydrolase"/>
    <property type="match status" value="1"/>
</dbReference>
<dbReference type="SUPFAM" id="SSF53474">
    <property type="entry name" value="alpha/beta-Hydrolases"/>
    <property type="match status" value="1"/>
</dbReference>
<evidence type="ECO:0000256" key="4">
    <source>
        <dbReference type="ARBA" id="ARBA00013179"/>
    </source>
</evidence>
<evidence type="ECO:0000256" key="3">
    <source>
        <dbReference type="ARBA" id="ARBA00010701"/>
    </source>
</evidence>
<comment type="catalytic activity">
    <reaction evidence="1">
        <text>a 1,2-diacyl-sn-glycero-3-phosphocholine + H2O = a 2-acyl-sn-glycero-3-phosphocholine + a fatty acid + H(+)</text>
        <dbReference type="Rhea" id="RHEA:18689"/>
        <dbReference type="ChEBI" id="CHEBI:15377"/>
        <dbReference type="ChEBI" id="CHEBI:15378"/>
        <dbReference type="ChEBI" id="CHEBI:28868"/>
        <dbReference type="ChEBI" id="CHEBI:57643"/>
        <dbReference type="ChEBI" id="CHEBI:57875"/>
        <dbReference type="EC" id="3.1.1.32"/>
    </reaction>
</comment>
<dbReference type="InterPro" id="IPR029058">
    <property type="entry name" value="AB_hydrolase_fold"/>
</dbReference>
<gene>
    <name evidence="10" type="primary">LOC124293337</name>
</gene>